<dbReference type="RefSeq" id="WP_126199845.1">
    <property type="nucleotide sequence ID" value="NZ_PELP01000009.1"/>
</dbReference>
<feature type="domain" description="CRISPR type III-associated protein" evidence="2">
    <location>
        <begin position="37"/>
        <end position="211"/>
    </location>
</feature>
<evidence type="ECO:0000259" key="2">
    <source>
        <dbReference type="Pfam" id="PF03787"/>
    </source>
</evidence>
<sequence length="416" mass="47202">MRRVKEWSEAYAPRLREEGEVRYRYDGVPLVKVERTYRLLTPLFGGGVEPRLADPVTVVRGTEVRGQLRFWWRAVRGWQAEGDLKRLFDLEAAIFGSAGEGGASPVAVEVEVLEKGREAIPYQDIPGKKFPRPLPDIAHPYVAFPLQRTRQDPRNYPVQQGIRFKLRLMYPEAVSLGTERLDLRQELEAALWAWETFGGIGARTRRGFGALAAEGSKAPTEDEIREGLRRFSREKGWPEGVPHLTPSSVIRVVTLSWREVVDRYQAFRQARNKGSHPKRPGRSLWPEPDEIRRLAGRYAPNHAPRHSLRKFPRGQFGLPIIFHFKDKDQGDPSDATLKPQDKDLDRMASPLLFRPLEDNRCVVAVLEGPRVPPGGVVLEISSRIFPVGVFLTPAEAQMLPFLKGEEDPVRAFVESL</sequence>
<evidence type="ECO:0000256" key="1">
    <source>
        <dbReference type="ARBA" id="ARBA00023118"/>
    </source>
</evidence>
<evidence type="ECO:0000313" key="4">
    <source>
        <dbReference type="Proteomes" id="UP000286734"/>
    </source>
</evidence>
<gene>
    <name evidence="3" type="primary">cmr1</name>
    <name evidence="3" type="ORF">CSW47_00370</name>
</gene>
<dbReference type="AlphaFoldDB" id="A0A430RHU4"/>
<proteinExistence type="predicted"/>
<dbReference type="GO" id="GO:0051607">
    <property type="term" value="P:defense response to virus"/>
    <property type="evidence" value="ECO:0007669"/>
    <property type="project" value="UniProtKB-KW"/>
</dbReference>
<keyword evidence="1" id="KW-0051">Antiviral defense</keyword>
<dbReference type="Proteomes" id="UP000286734">
    <property type="component" value="Unassembled WGS sequence"/>
</dbReference>
<dbReference type="Pfam" id="PF03787">
    <property type="entry name" value="RAMPs"/>
    <property type="match status" value="1"/>
</dbReference>
<dbReference type="InterPro" id="IPR005537">
    <property type="entry name" value="RAMP_III_fam"/>
</dbReference>
<comment type="caution">
    <text evidence="3">The sequence shown here is derived from an EMBL/GenBank/DDBJ whole genome shotgun (WGS) entry which is preliminary data.</text>
</comment>
<accession>A0A430RHU4</accession>
<organism evidence="3 4">
    <name type="scientific">Thermus scotoductus</name>
    <dbReference type="NCBI Taxonomy" id="37636"/>
    <lineage>
        <taxon>Bacteria</taxon>
        <taxon>Thermotogati</taxon>
        <taxon>Deinococcota</taxon>
        <taxon>Deinococci</taxon>
        <taxon>Thermales</taxon>
        <taxon>Thermaceae</taxon>
        <taxon>Thermus</taxon>
    </lineage>
</organism>
<reference evidence="3 4" key="1">
    <citation type="journal article" date="2019" name="Extremophiles">
        <title>Biogeography of thermophiles and predominance of Thermus scotoductus in domestic water heaters.</title>
        <authorList>
            <person name="Wilpiszeski R.L."/>
            <person name="Zhang Z."/>
            <person name="House C.H."/>
        </authorList>
    </citation>
    <scope>NUCLEOTIDE SEQUENCE [LARGE SCALE GENOMIC DNA]</scope>
    <source>
        <strain evidence="3 4">34_S34</strain>
    </source>
</reference>
<dbReference type="InterPro" id="IPR007522">
    <property type="entry name" value="CRISPR-assoc_prot_TM1795"/>
</dbReference>
<name>A0A430RHU4_THESC</name>
<evidence type="ECO:0000313" key="3">
    <source>
        <dbReference type="EMBL" id="RTH08046.1"/>
    </source>
</evidence>
<dbReference type="NCBIfam" id="TIGR01894">
    <property type="entry name" value="cas_TM1795_cmr1"/>
    <property type="match status" value="1"/>
</dbReference>
<protein>
    <submittedName>
        <fullName evidence="3">Type III-B CRISPR module RAMP protein Cmr1</fullName>
    </submittedName>
</protein>
<dbReference type="EMBL" id="PELP01000009">
    <property type="protein sequence ID" value="RTH08046.1"/>
    <property type="molecule type" value="Genomic_DNA"/>
</dbReference>